<dbReference type="AlphaFoldDB" id="A0A8J2YSC3"/>
<evidence type="ECO:0000259" key="2">
    <source>
        <dbReference type="Pfam" id="PF15919"/>
    </source>
</evidence>
<organism evidence="3 4">
    <name type="scientific">Aliidongia dinghuensis</name>
    <dbReference type="NCBI Taxonomy" id="1867774"/>
    <lineage>
        <taxon>Bacteria</taxon>
        <taxon>Pseudomonadati</taxon>
        <taxon>Pseudomonadota</taxon>
        <taxon>Alphaproteobacteria</taxon>
        <taxon>Rhodospirillales</taxon>
        <taxon>Dongiaceae</taxon>
        <taxon>Aliidongia</taxon>
    </lineage>
</organism>
<comment type="caution">
    <text evidence="3">The sequence shown here is derived from an EMBL/GenBank/DDBJ whole genome shotgun (WGS) entry which is preliminary data.</text>
</comment>
<dbReference type="Proteomes" id="UP000646365">
    <property type="component" value="Unassembled WGS sequence"/>
</dbReference>
<protein>
    <recommendedName>
        <fullName evidence="2">HicB-like antitoxin of toxin-antitoxin system domain-containing protein</fullName>
    </recommendedName>
</protein>
<gene>
    <name evidence="3" type="ORF">GCM10011611_17070</name>
</gene>
<name>A0A8J2YSC3_9PROT</name>
<reference evidence="3" key="1">
    <citation type="journal article" date="2014" name="Int. J. Syst. Evol. Microbiol.">
        <title>Complete genome sequence of Corynebacterium casei LMG S-19264T (=DSM 44701T), isolated from a smear-ripened cheese.</title>
        <authorList>
            <consortium name="US DOE Joint Genome Institute (JGI-PGF)"/>
            <person name="Walter F."/>
            <person name="Albersmeier A."/>
            <person name="Kalinowski J."/>
            <person name="Ruckert C."/>
        </authorList>
    </citation>
    <scope>NUCLEOTIDE SEQUENCE</scope>
    <source>
        <strain evidence="3">CGMCC 1.15725</strain>
    </source>
</reference>
<evidence type="ECO:0000256" key="1">
    <source>
        <dbReference type="SAM" id="MobiDB-lite"/>
    </source>
</evidence>
<proteinExistence type="predicted"/>
<feature type="region of interest" description="Disordered" evidence="1">
    <location>
        <begin position="22"/>
        <end position="50"/>
    </location>
</feature>
<dbReference type="Pfam" id="PF15919">
    <property type="entry name" value="HicB_lk_antitox"/>
    <property type="match status" value="1"/>
</dbReference>
<feature type="domain" description="HicB-like antitoxin of toxin-antitoxin system" evidence="2">
    <location>
        <begin position="86"/>
        <end position="124"/>
    </location>
</feature>
<dbReference type="GO" id="GO:0006355">
    <property type="term" value="P:regulation of DNA-templated transcription"/>
    <property type="evidence" value="ECO:0007669"/>
    <property type="project" value="InterPro"/>
</dbReference>
<dbReference type="InterPro" id="IPR010985">
    <property type="entry name" value="Ribbon_hlx_hlx"/>
</dbReference>
<sequence>MNAGVTDAAGRQEQFHRVSSIGRYESVVREGPPGSAVVPTRRTSTVKARKSGGCVRRNNYECQTAKRQDDTTISTRNHRTLSLQCKYVGRTEKINITIPGYILAKVDDYAKSLGLTRSGFLVQATERAIR</sequence>
<dbReference type="EMBL" id="BMJQ01000004">
    <property type="protein sequence ID" value="GGF12019.1"/>
    <property type="molecule type" value="Genomic_DNA"/>
</dbReference>
<reference evidence="3" key="2">
    <citation type="submission" date="2020-09" db="EMBL/GenBank/DDBJ databases">
        <authorList>
            <person name="Sun Q."/>
            <person name="Zhou Y."/>
        </authorList>
    </citation>
    <scope>NUCLEOTIDE SEQUENCE</scope>
    <source>
        <strain evidence="3">CGMCC 1.15725</strain>
    </source>
</reference>
<keyword evidence="4" id="KW-1185">Reference proteome</keyword>
<dbReference type="SUPFAM" id="SSF47598">
    <property type="entry name" value="Ribbon-helix-helix"/>
    <property type="match status" value="1"/>
</dbReference>
<evidence type="ECO:0000313" key="3">
    <source>
        <dbReference type="EMBL" id="GGF12019.1"/>
    </source>
</evidence>
<accession>A0A8J2YSC3</accession>
<evidence type="ECO:0000313" key="4">
    <source>
        <dbReference type="Proteomes" id="UP000646365"/>
    </source>
</evidence>
<dbReference type="InterPro" id="IPR031807">
    <property type="entry name" value="HicB-like"/>
</dbReference>